<dbReference type="SUPFAM" id="SSF51430">
    <property type="entry name" value="NAD(P)-linked oxidoreductase"/>
    <property type="match status" value="1"/>
</dbReference>
<dbReference type="OrthoDB" id="416253at2759"/>
<dbReference type="InterPro" id="IPR036812">
    <property type="entry name" value="NAD(P)_OxRdtase_dom_sf"/>
</dbReference>
<dbReference type="PRINTS" id="PR00069">
    <property type="entry name" value="ALDKETRDTASE"/>
</dbReference>
<accession>A0A1Y1I5P1</accession>
<dbReference type="STRING" id="105231.A0A1Y1I5P1"/>
<dbReference type="InterPro" id="IPR018170">
    <property type="entry name" value="Aldo/ket_reductase_CS"/>
</dbReference>
<gene>
    <name evidence="5" type="ORF">KFL_002550200</name>
</gene>
<dbReference type="InterPro" id="IPR023210">
    <property type="entry name" value="NADP_OxRdtase_dom"/>
</dbReference>
<dbReference type="GO" id="GO:0004032">
    <property type="term" value="F:aldose reductase (NADPH) activity"/>
    <property type="evidence" value="ECO:0000318"/>
    <property type="project" value="GO_Central"/>
</dbReference>
<evidence type="ECO:0000313" key="6">
    <source>
        <dbReference type="Proteomes" id="UP000054558"/>
    </source>
</evidence>
<dbReference type="FunFam" id="3.20.20.100:FF:000019">
    <property type="entry name" value="NADP-dependent D-sorbitol-6-phosphate dehydrogenase"/>
    <property type="match status" value="1"/>
</dbReference>
<organism evidence="5 6">
    <name type="scientific">Klebsormidium nitens</name>
    <name type="common">Green alga</name>
    <name type="synonym">Ulothrix nitens</name>
    <dbReference type="NCBI Taxonomy" id="105231"/>
    <lineage>
        <taxon>Eukaryota</taxon>
        <taxon>Viridiplantae</taxon>
        <taxon>Streptophyta</taxon>
        <taxon>Klebsormidiophyceae</taxon>
        <taxon>Klebsormidiales</taxon>
        <taxon>Klebsormidiaceae</taxon>
        <taxon>Klebsormidium</taxon>
    </lineage>
</organism>
<keyword evidence="6" id="KW-1185">Reference proteome</keyword>
<dbReference type="GO" id="GO:0005829">
    <property type="term" value="C:cytosol"/>
    <property type="evidence" value="ECO:0000318"/>
    <property type="project" value="GO_Central"/>
</dbReference>
<reference evidence="5 6" key="1">
    <citation type="journal article" date="2014" name="Nat. Commun.">
        <title>Klebsormidium flaccidum genome reveals primary factors for plant terrestrial adaptation.</title>
        <authorList>
            <person name="Hori K."/>
            <person name="Maruyama F."/>
            <person name="Fujisawa T."/>
            <person name="Togashi T."/>
            <person name="Yamamoto N."/>
            <person name="Seo M."/>
            <person name="Sato S."/>
            <person name="Yamada T."/>
            <person name="Mori H."/>
            <person name="Tajima N."/>
            <person name="Moriyama T."/>
            <person name="Ikeuchi M."/>
            <person name="Watanabe M."/>
            <person name="Wada H."/>
            <person name="Kobayashi K."/>
            <person name="Saito M."/>
            <person name="Masuda T."/>
            <person name="Sasaki-Sekimoto Y."/>
            <person name="Mashiguchi K."/>
            <person name="Awai K."/>
            <person name="Shimojima M."/>
            <person name="Masuda S."/>
            <person name="Iwai M."/>
            <person name="Nobusawa T."/>
            <person name="Narise T."/>
            <person name="Kondo S."/>
            <person name="Saito H."/>
            <person name="Sato R."/>
            <person name="Murakawa M."/>
            <person name="Ihara Y."/>
            <person name="Oshima-Yamada Y."/>
            <person name="Ohtaka K."/>
            <person name="Satoh M."/>
            <person name="Sonobe K."/>
            <person name="Ishii M."/>
            <person name="Ohtani R."/>
            <person name="Kanamori-Sato M."/>
            <person name="Honoki R."/>
            <person name="Miyazaki D."/>
            <person name="Mochizuki H."/>
            <person name="Umetsu J."/>
            <person name="Higashi K."/>
            <person name="Shibata D."/>
            <person name="Kamiya Y."/>
            <person name="Sato N."/>
            <person name="Nakamura Y."/>
            <person name="Tabata S."/>
            <person name="Ida S."/>
            <person name="Kurokawa K."/>
            <person name="Ohta H."/>
        </authorList>
    </citation>
    <scope>NUCLEOTIDE SEQUENCE [LARGE SCALE GENOMIC DNA]</scope>
    <source>
        <strain evidence="5 6">NIES-2285</strain>
    </source>
</reference>
<evidence type="ECO:0000256" key="3">
    <source>
        <dbReference type="PIRSR" id="PIRSR000097-3"/>
    </source>
</evidence>
<dbReference type="PANTHER" id="PTHR11732">
    <property type="entry name" value="ALDO/KETO REDUCTASE"/>
    <property type="match status" value="1"/>
</dbReference>
<dbReference type="Proteomes" id="UP000054558">
    <property type="component" value="Unassembled WGS sequence"/>
</dbReference>
<dbReference type="Pfam" id="PF00248">
    <property type="entry name" value="Aldo_ket_red"/>
    <property type="match status" value="1"/>
</dbReference>
<dbReference type="PROSITE" id="PS00798">
    <property type="entry name" value="ALDOKETO_REDUCTASE_1"/>
    <property type="match status" value="1"/>
</dbReference>
<dbReference type="PROSITE" id="PS00062">
    <property type="entry name" value="ALDOKETO_REDUCTASE_2"/>
    <property type="match status" value="1"/>
</dbReference>
<evidence type="ECO:0000256" key="1">
    <source>
        <dbReference type="PIRSR" id="PIRSR000097-1"/>
    </source>
</evidence>
<sequence length="312" mass="33957">MAVPTITFSNGKAIPAVGLGVWRAEKDVLASTIAAAIDAGYRHFDCAADYGNEAEVGAALAGAIESGRVTREELFITTKLWNSDHGHVAEALEQSLKNLRLTYVDLYLVHFPIATKHTGIGVGGIEKDGNGVMILDTSVSLEQTWRHMEAAVDAGKARSIGVSNYDVFLVRDLLSYARIPPATNQIETHPYFQRDSLVRLCLAHGIAVTAHTPLGGGQANADLFGSASPLDDPAILELARKYNKTPAQIVLRWGLERQTIVIPKSTKPDRIKENIDSVDFSLTPEDMARIKKIDRNKRSNDPQGAWGIDIYA</sequence>
<evidence type="ECO:0000256" key="2">
    <source>
        <dbReference type="PIRSR" id="PIRSR000097-2"/>
    </source>
</evidence>
<feature type="active site" description="Proton donor" evidence="1">
    <location>
        <position position="50"/>
    </location>
</feature>
<dbReference type="AlphaFoldDB" id="A0A1Y1I5P1"/>
<dbReference type="PIRSF" id="PIRSF000097">
    <property type="entry name" value="AKR"/>
    <property type="match status" value="1"/>
</dbReference>
<feature type="binding site" evidence="2">
    <location>
        <position position="110"/>
    </location>
    <ligand>
        <name>substrate</name>
    </ligand>
</feature>
<evidence type="ECO:0000313" key="5">
    <source>
        <dbReference type="EMBL" id="GAQ85813.1"/>
    </source>
</evidence>
<feature type="domain" description="NADP-dependent oxidoreductase" evidence="4">
    <location>
        <begin position="19"/>
        <end position="294"/>
    </location>
</feature>
<protein>
    <recommendedName>
        <fullName evidence="4">NADP-dependent oxidoreductase domain-containing protein</fullName>
    </recommendedName>
</protein>
<dbReference type="OMA" id="MVNQIFL"/>
<dbReference type="Gene3D" id="3.20.20.100">
    <property type="entry name" value="NADP-dependent oxidoreductase domain"/>
    <property type="match status" value="1"/>
</dbReference>
<feature type="site" description="Lowers pKa of active site Tyr" evidence="3">
    <location>
        <position position="79"/>
    </location>
</feature>
<name>A0A1Y1I5P1_KLENI</name>
<dbReference type="EMBL" id="DF237204">
    <property type="protein sequence ID" value="GAQ85813.1"/>
    <property type="molecule type" value="Genomic_DNA"/>
</dbReference>
<dbReference type="InterPro" id="IPR020471">
    <property type="entry name" value="AKR"/>
</dbReference>
<proteinExistence type="predicted"/>
<evidence type="ECO:0000259" key="4">
    <source>
        <dbReference type="Pfam" id="PF00248"/>
    </source>
</evidence>